<accession>A0A917MN60</accession>
<protein>
    <recommendedName>
        <fullName evidence="3">Methyltransferase</fullName>
    </recommendedName>
</protein>
<dbReference type="EMBL" id="BMJY01000003">
    <property type="protein sequence ID" value="GGH39141.1"/>
    <property type="molecule type" value="Genomic_DNA"/>
</dbReference>
<dbReference type="Proteomes" id="UP000657592">
    <property type="component" value="Unassembled WGS sequence"/>
</dbReference>
<evidence type="ECO:0000313" key="2">
    <source>
        <dbReference type="Proteomes" id="UP000657592"/>
    </source>
</evidence>
<gene>
    <name evidence="1" type="ORF">GCM10010921_10180</name>
</gene>
<dbReference type="RefSeq" id="WP_188755183.1">
    <property type="nucleotide sequence ID" value="NZ_BMJY01000003.1"/>
</dbReference>
<reference evidence="1" key="2">
    <citation type="submission" date="2020-09" db="EMBL/GenBank/DDBJ databases">
        <authorList>
            <person name="Sun Q."/>
            <person name="Zhou Y."/>
        </authorList>
    </citation>
    <scope>NUCLEOTIDE SEQUENCE</scope>
    <source>
        <strain evidence="1">CGMCC 1.15794</strain>
    </source>
</reference>
<evidence type="ECO:0000313" key="1">
    <source>
        <dbReference type="EMBL" id="GGH39141.1"/>
    </source>
</evidence>
<reference evidence="1" key="1">
    <citation type="journal article" date="2014" name="Int. J. Syst. Evol. Microbiol.">
        <title>Complete genome sequence of Corynebacterium casei LMG S-19264T (=DSM 44701T), isolated from a smear-ripened cheese.</title>
        <authorList>
            <consortium name="US DOE Joint Genome Institute (JGI-PGF)"/>
            <person name="Walter F."/>
            <person name="Albersmeier A."/>
            <person name="Kalinowski J."/>
            <person name="Ruckert C."/>
        </authorList>
    </citation>
    <scope>NUCLEOTIDE SEQUENCE</scope>
    <source>
        <strain evidence="1">CGMCC 1.15794</strain>
    </source>
</reference>
<evidence type="ECO:0008006" key="3">
    <source>
        <dbReference type="Google" id="ProtNLM"/>
    </source>
</evidence>
<keyword evidence="2" id="KW-1185">Reference proteome</keyword>
<proteinExistence type="predicted"/>
<organism evidence="1 2">
    <name type="scientific">Microbacterium album</name>
    <dbReference type="NCBI Taxonomy" id="2053191"/>
    <lineage>
        <taxon>Bacteria</taxon>
        <taxon>Bacillati</taxon>
        <taxon>Actinomycetota</taxon>
        <taxon>Actinomycetes</taxon>
        <taxon>Micrococcales</taxon>
        <taxon>Microbacteriaceae</taxon>
        <taxon>Microbacterium</taxon>
    </lineage>
</organism>
<sequence length="70" mass="7311">MSTTQTRRVIVAYGPTGAVGVLRQVEGGAYAVTMAGAGAPLGEYPTLEIAKSALCSHLKPGSPRPEFREH</sequence>
<comment type="caution">
    <text evidence="1">The sequence shown here is derived from an EMBL/GenBank/DDBJ whole genome shotgun (WGS) entry which is preliminary data.</text>
</comment>
<dbReference type="AlphaFoldDB" id="A0A917MN60"/>
<name>A0A917MN60_9MICO</name>